<name>V9ENK6_PHYNI</name>
<dbReference type="HOGENOM" id="CLU_889882_0_0_1"/>
<dbReference type="Proteomes" id="UP000018721">
    <property type="component" value="Unassembled WGS sequence"/>
</dbReference>
<protein>
    <submittedName>
        <fullName evidence="1">Uncharacterized protein</fullName>
    </submittedName>
</protein>
<gene>
    <name evidence="1" type="ORF">F443_14757</name>
</gene>
<evidence type="ECO:0000313" key="1">
    <source>
        <dbReference type="EMBL" id="ETI39657.1"/>
    </source>
</evidence>
<dbReference type="OrthoDB" id="10272082at2759"/>
<reference evidence="1 2" key="1">
    <citation type="submission" date="2013-11" db="EMBL/GenBank/DDBJ databases">
        <title>The Genome Sequence of Phytophthora parasitica P1569.</title>
        <authorList>
            <consortium name="The Broad Institute Genomics Platform"/>
            <person name="Russ C."/>
            <person name="Tyler B."/>
            <person name="Panabieres F."/>
            <person name="Shan W."/>
            <person name="Tripathy S."/>
            <person name="Grunwald N."/>
            <person name="Machado M."/>
            <person name="Johnson C.S."/>
            <person name="Arredondo F."/>
            <person name="Hong C."/>
            <person name="Coffey M."/>
            <person name="Young S.K."/>
            <person name="Zeng Q."/>
            <person name="Gargeya S."/>
            <person name="Fitzgerald M."/>
            <person name="Abouelleil A."/>
            <person name="Alvarado L."/>
            <person name="Chapman S.B."/>
            <person name="Gainer-Dewar J."/>
            <person name="Goldberg J."/>
            <person name="Griggs A."/>
            <person name="Gujja S."/>
            <person name="Hansen M."/>
            <person name="Howarth C."/>
            <person name="Imamovic A."/>
            <person name="Ireland A."/>
            <person name="Larimer J."/>
            <person name="McCowan C."/>
            <person name="Murphy C."/>
            <person name="Pearson M."/>
            <person name="Poon T.W."/>
            <person name="Priest M."/>
            <person name="Roberts A."/>
            <person name="Saif S."/>
            <person name="Shea T."/>
            <person name="Sykes S."/>
            <person name="Wortman J."/>
            <person name="Nusbaum C."/>
            <person name="Birren B."/>
        </authorList>
    </citation>
    <scope>NUCLEOTIDE SEQUENCE [LARGE SCALE GENOMIC DNA]</scope>
    <source>
        <strain evidence="1 2">P1569</strain>
    </source>
</reference>
<dbReference type="AlphaFoldDB" id="V9ENK6"/>
<organism evidence="1 2">
    <name type="scientific">Phytophthora nicotianae P1569</name>
    <dbReference type="NCBI Taxonomy" id="1317065"/>
    <lineage>
        <taxon>Eukaryota</taxon>
        <taxon>Sar</taxon>
        <taxon>Stramenopiles</taxon>
        <taxon>Oomycota</taxon>
        <taxon>Peronosporomycetes</taxon>
        <taxon>Peronosporales</taxon>
        <taxon>Peronosporaceae</taxon>
        <taxon>Phytophthora</taxon>
    </lineage>
</organism>
<sequence length="313" mass="34333">MHSNNGNTTNNGSEIDKWCSQYKFVCRKNEGLVAEVRELKRRLARALGKDVNPETDPNRLFCDALKQNHKRCSKLATLGRFCDKHAEKLHKGRSPPMRSKQESIPAVVAGNILQNDDTSITASDNGYDGAIIMRTQNKLAMLISPQQRASVNTESSFAMVTVNSDDTSVPPLRLSYLDSFYFDTAFDAATGNVIFTPSCDDPIRNRSLASVFTKNFNVMNHDGSSVGLHIGGRVVTDSATVLNYVDVPVGIAARRKALVLDDGLSMIGINHLSTSTMTGTLLTAQQPNITDLNSINVAELPSPRKAKRKPRRP</sequence>
<dbReference type="EMBL" id="ANIZ01002542">
    <property type="protein sequence ID" value="ETI39657.1"/>
    <property type="molecule type" value="Genomic_DNA"/>
</dbReference>
<proteinExistence type="predicted"/>
<evidence type="ECO:0000313" key="2">
    <source>
        <dbReference type="Proteomes" id="UP000018721"/>
    </source>
</evidence>
<comment type="caution">
    <text evidence="1">The sequence shown here is derived from an EMBL/GenBank/DDBJ whole genome shotgun (WGS) entry which is preliminary data.</text>
</comment>
<accession>V9ENK6</accession>
<keyword evidence="2" id="KW-1185">Reference proteome</keyword>